<evidence type="ECO:0000259" key="6">
    <source>
        <dbReference type="Pfam" id="PF01676"/>
    </source>
</evidence>
<comment type="similarity">
    <text evidence="4">Belongs to the BPG-independent phosphoglycerate mutase family. A-PGAM subfamily.</text>
</comment>
<dbReference type="AlphaFoldDB" id="A0A3B0SY87"/>
<dbReference type="InterPro" id="IPR006124">
    <property type="entry name" value="Metalloenzyme"/>
</dbReference>
<evidence type="ECO:0000256" key="1">
    <source>
        <dbReference type="ARBA" id="ARBA00000370"/>
    </source>
</evidence>
<dbReference type="Pfam" id="PF10143">
    <property type="entry name" value="PhosphMutase"/>
    <property type="match status" value="1"/>
</dbReference>
<feature type="non-terminal residue" evidence="7">
    <location>
        <position position="1"/>
    </location>
</feature>
<dbReference type="PANTHER" id="PTHR31209:SF4">
    <property type="entry name" value="2,3-BISPHOSPHOGLYCERATE-INDEPENDENT PHOSPHOGLYCERATE MUTASE"/>
    <property type="match status" value="1"/>
</dbReference>
<dbReference type="InterPro" id="IPR017850">
    <property type="entry name" value="Alkaline_phosphatase_core_sf"/>
</dbReference>
<sequence>LNDAIGFDEIRLYPGKSYRHLLILKVRDPQAFLNIKTIPPHDILEKDIKEYLPSGKESEMLLKLMETSRTEFSGHPINNVRVDLDENPANMIWLWGQGTRPNLQKFEAKYGIKGAIISAVDLVNGIGKVAGLEIIDVPGITGYYDTNYLGKAEYALKSLEKNDFVYVHVEAPDEAGHNGDVKAKINAIEQIDKHIVGTILNHFDRWDDIRILVAPDHPTPVKLRTHTSDPVGFIQFGKDVEKDEYKTYCEAICNTSKLKYESGEKLLNDFINKHL</sequence>
<proteinExistence type="inferred from homology"/>
<evidence type="ECO:0000256" key="4">
    <source>
        <dbReference type="ARBA" id="ARBA00005524"/>
    </source>
</evidence>
<dbReference type="Gene3D" id="3.40.720.10">
    <property type="entry name" value="Alkaline Phosphatase, subunit A"/>
    <property type="match status" value="1"/>
</dbReference>
<accession>A0A3B0SY87</accession>
<dbReference type="EC" id="2.7.1.-" evidence="7"/>
<evidence type="ECO:0000256" key="3">
    <source>
        <dbReference type="ARBA" id="ARBA00004921"/>
    </source>
</evidence>
<evidence type="ECO:0000313" key="7">
    <source>
        <dbReference type="EMBL" id="VAW11421.1"/>
    </source>
</evidence>
<dbReference type="GO" id="GO:0046872">
    <property type="term" value="F:metal ion binding"/>
    <property type="evidence" value="ECO:0007669"/>
    <property type="project" value="InterPro"/>
</dbReference>
<organism evidence="7">
    <name type="scientific">hydrothermal vent metagenome</name>
    <dbReference type="NCBI Taxonomy" id="652676"/>
    <lineage>
        <taxon>unclassified sequences</taxon>
        <taxon>metagenomes</taxon>
        <taxon>ecological metagenomes</taxon>
    </lineage>
</organism>
<protein>
    <submittedName>
        <fullName evidence="7">Predicted functional analog of homoserine kinase</fullName>
        <ecNumber evidence="7">2.7.1.-</ecNumber>
    </submittedName>
</protein>
<name>A0A3B0SY87_9ZZZZ</name>
<dbReference type="GO" id="GO:0016301">
    <property type="term" value="F:kinase activity"/>
    <property type="evidence" value="ECO:0007669"/>
    <property type="project" value="UniProtKB-KW"/>
</dbReference>
<evidence type="ECO:0000256" key="2">
    <source>
        <dbReference type="ARBA" id="ARBA00002315"/>
    </source>
</evidence>
<dbReference type="CDD" id="cd16011">
    <property type="entry name" value="iPGM_like"/>
    <property type="match status" value="1"/>
</dbReference>
<keyword evidence="7" id="KW-0418">Kinase</keyword>
<comment type="function">
    <text evidence="2">Catalyzes the interconversion of 2-phosphoglycerate and 3-phosphoglycerate.</text>
</comment>
<keyword evidence="7" id="KW-0808">Transferase</keyword>
<dbReference type="EMBL" id="UOEN01000004">
    <property type="protein sequence ID" value="VAW11421.1"/>
    <property type="molecule type" value="Genomic_DNA"/>
</dbReference>
<keyword evidence="5" id="KW-0324">Glycolysis</keyword>
<comment type="catalytic activity">
    <reaction evidence="1">
        <text>(2R)-2-phosphoglycerate = (2R)-3-phosphoglycerate</text>
        <dbReference type="Rhea" id="RHEA:15901"/>
        <dbReference type="ChEBI" id="CHEBI:58272"/>
        <dbReference type="ChEBI" id="CHEBI:58289"/>
        <dbReference type="EC" id="5.4.2.12"/>
    </reaction>
</comment>
<dbReference type="PANTHER" id="PTHR31209">
    <property type="entry name" value="COFACTOR-INDEPENDENT PHOSPHOGLYCERATE MUTASE"/>
    <property type="match status" value="1"/>
</dbReference>
<comment type="pathway">
    <text evidence="3">Carbohydrate degradation.</text>
</comment>
<dbReference type="Pfam" id="PF01676">
    <property type="entry name" value="Metalloenzyme"/>
    <property type="match status" value="1"/>
</dbReference>
<dbReference type="GO" id="GO:0004619">
    <property type="term" value="F:phosphoglycerate mutase activity"/>
    <property type="evidence" value="ECO:0007669"/>
    <property type="project" value="UniProtKB-EC"/>
</dbReference>
<evidence type="ECO:0000256" key="5">
    <source>
        <dbReference type="ARBA" id="ARBA00023152"/>
    </source>
</evidence>
<reference evidence="7" key="1">
    <citation type="submission" date="2018-06" db="EMBL/GenBank/DDBJ databases">
        <authorList>
            <person name="Zhirakovskaya E."/>
        </authorList>
    </citation>
    <scope>NUCLEOTIDE SEQUENCE</scope>
</reference>
<dbReference type="GO" id="GO:0006096">
    <property type="term" value="P:glycolytic process"/>
    <property type="evidence" value="ECO:0007669"/>
    <property type="project" value="UniProtKB-KW"/>
</dbReference>
<dbReference type="InterPro" id="IPR004456">
    <property type="entry name" value="Pglycerate_mutase_ApgM"/>
</dbReference>
<dbReference type="SUPFAM" id="SSF53649">
    <property type="entry name" value="Alkaline phosphatase-like"/>
    <property type="match status" value="1"/>
</dbReference>
<feature type="domain" description="Metalloenzyme" evidence="6">
    <location>
        <begin position="88"/>
        <end position="245"/>
    </location>
</feature>
<gene>
    <name evidence="7" type="ORF">MNBD_BACTEROID05-997</name>
</gene>